<dbReference type="AlphaFoldDB" id="A0A6A6IQR0"/>
<proteinExistence type="predicted"/>
<reference evidence="1" key="1">
    <citation type="journal article" date="2020" name="Stud. Mycol.">
        <title>101 Dothideomycetes genomes: a test case for predicting lifestyles and emergence of pathogens.</title>
        <authorList>
            <person name="Haridas S."/>
            <person name="Albert R."/>
            <person name="Binder M."/>
            <person name="Bloem J."/>
            <person name="Labutti K."/>
            <person name="Salamov A."/>
            <person name="Andreopoulos B."/>
            <person name="Baker S."/>
            <person name="Barry K."/>
            <person name="Bills G."/>
            <person name="Bluhm B."/>
            <person name="Cannon C."/>
            <person name="Castanera R."/>
            <person name="Culley D."/>
            <person name="Daum C."/>
            <person name="Ezra D."/>
            <person name="Gonzalez J."/>
            <person name="Henrissat B."/>
            <person name="Kuo A."/>
            <person name="Liang C."/>
            <person name="Lipzen A."/>
            <person name="Lutzoni F."/>
            <person name="Magnuson J."/>
            <person name="Mondo S."/>
            <person name="Nolan M."/>
            <person name="Ohm R."/>
            <person name="Pangilinan J."/>
            <person name="Park H.-J."/>
            <person name="Ramirez L."/>
            <person name="Alfaro M."/>
            <person name="Sun H."/>
            <person name="Tritt A."/>
            <person name="Yoshinaga Y."/>
            <person name="Zwiers L.-H."/>
            <person name="Turgeon B."/>
            <person name="Goodwin S."/>
            <person name="Spatafora J."/>
            <person name="Crous P."/>
            <person name="Grigoriev I."/>
        </authorList>
    </citation>
    <scope>NUCLEOTIDE SEQUENCE</scope>
    <source>
        <strain evidence="1">CBS 122368</strain>
    </source>
</reference>
<evidence type="ECO:0000313" key="2">
    <source>
        <dbReference type="Proteomes" id="UP000800094"/>
    </source>
</evidence>
<sequence length="128" mass="14189">MPHAQATSAYFCPLVATPAWTLRRQRIARGWHIAKSPCRPLLLTKTLRINNSCCTPSYDPCELAHHLHQSNGLVPGRAAAHCSTLQPLAILVSSDLEANHQRHSLNAHPSAPRLLAQRNTMCLHCNYV</sequence>
<gene>
    <name evidence="1" type="ORF">BU26DRAFT_515239</name>
</gene>
<name>A0A6A6IQR0_9PLEO</name>
<organism evidence="1 2">
    <name type="scientific">Trematosphaeria pertusa</name>
    <dbReference type="NCBI Taxonomy" id="390896"/>
    <lineage>
        <taxon>Eukaryota</taxon>
        <taxon>Fungi</taxon>
        <taxon>Dikarya</taxon>
        <taxon>Ascomycota</taxon>
        <taxon>Pezizomycotina</taxon>
        <taxon>Dothideomycetes</taxon>
        <taxon>Pleosporomycetidae</taxon>
        <taxon>Pleosporales</taxon>
        <taxon>Massarineae</taxon>
        <taxon>Trematosphaeriaceae</taxon>
        <taxon>Trematosphaeria</taxon>
    </lineage>
</organism>
<protein>
    <submittedName>
        <fullName evidence="1">Uncharacterized protein</fullName>
    </submittedName>
</protein>
<dbReference type="RefSeq" id="XP_033687795.1">
    <property type="nucleotide sequence ID" value="XM_033828020.1"/>
</dbReference>
<keyword evidence="2" id="KW-1185">Reference proteome</keyword>
<evidence type="ECO:0000313" key="1">
    <source>
        <dbReference type="EMBL" id="KAF2252791.1"/>
    </source>
</evidence>
<dbReference type="EMBL" id="ML987191">
    <property type="protein sequence ID" value="KAF2252791.1"/>
    <property type="molecule type" value="Genomic_DNA"/>
</dbReference>
<accession>A0A6A6IQR0</accession>
<dbReference type="Proteomes" id="UP000800094">
    <property type="component" value="Unassembled WGS sequence"/>
</dbReference>
<dbReference type="GeneID" id="54581350"/>